<evidence type="ECO:0000313" key="2">
    <source>
        <dbReference type="Proteomes" id="UP000620124"/>
    </source>
</evidence>
<gene>
    <name evidence="1" type="ORF">MVEN_01382100</name>
</gene>
<accession>A0A8H7CSJ1</accession>
<proteinExistence type="predicted"/>
<organism evidence="1 2">
    <name type="scientific">Mycena venus</name>
    <dbReference type="NCBI Taxonomy" id="2733690"/>
    <lineage>
        <taxon>Eukaryota</taxon>
        <taxon>Fungi</taxon>
        <taxon>Dikarya</taxon>
        <taxon>Basidiomycota</taxon>
        <taxon>Agaricomycotina</taxon>
        <taxon>Agaricomycetes</taxon>
        <taxon>Agaricomycetidae</taxon>
        <taxon>Agaricales</taxon>
        <taxon>Marasmiineae</taxon>
        <taxon>Mycenaceae</taxon>
        <taxon>Mycena</taxon>
    </lineage>
</organism>
<reference evidence="1" key="1">
    <citation type="submission" date="2020-05" db="EMBL/GenBank/DDBJ databases">
        <title>Mycena genomes resolve the evolution of fungal bioluminescence.</title>
        <authorList>
            <person name="Tsai I.J."/>
        </authorList>
    </citation>
    <scope>NUCLEOTIDE SEQUENCE</scope>
    <source>
        <strain evidence="1">CCC161011</strain>
    </source>
</reference>
<name>A0A8H7CSJ1_9AGAR</name>
<evidence type="ECO:0008006" key="3">
    <source>
        <dbReference type="Google" id="ProtNLM"/>
    </source>
</evidence>
<comment type="caution">
    <text evidence="1">The sequence shown here is derived from an EMBL/GenBank/DDBJ whole genome shotgun (WGS) entry which is preliminary data.</text>
</comment>
<sequence>MAPSARKDRFLVIGILKAPEGLSKKEFDTRVEALVDRIVAVPVAHQNVHKVELMFQNPSMDEHLKKFDLPASPAMVTIIVETESKDHLLASINDTEIRELFAPADGLGFHRTASFSAEVSTLVDSNSPPTQHTHRAAGFFKLPPQISMAQWKQQTAALVDELSALPALHKYWTKFQVWWQNTEFHPHSESLGLPPPEPIVILYGESETVEHMADFSKDPGILKVVLNANNDFGLNIEAHCGSVDVVTKVNKL</sequence>
<protein>
    <recommendedName>
        <fullName evidence="3">EthD domain-containing protein</fullName>
    </recommendedName>
</protein>
<dbReference type="EMBL" id="JACAZI010000011">
    <property type="protein sequence ID" value="KAF7348640.1"/>
    <property type="molecule type" value="Genomic_DNA"/>
</dbReference>
<dbReference type="AlphaFoldDB" id="A0A8H7CSJ1"/>
<keyword evidence="2" id="KW-1185">Reference proteome</keyword>
<dbReference type="OrthoDB" id="2858545at2759"/>
<evidence type="ECO:0000313" key="1">
    <source>
        <dbReference type="EMBL" id="KAF7348640.1"/>
    </source>
</evidence>
<dbReference type="Proteomes" id="UP000620124">
    <property type="component" value="Unassembled WGS sequence"/>
</dbReference>